<keyword evidence="3" id="KW-1185">Reference proteome</keyword>
<name>A0ABX3N1T2_9RHOB</name>
<evidence type="ECO:0000313" key="2">
    <source>
        <dbReference type="EMBL" id="OOY25836.1"/>
    </source>
</evidence>
<evidence type="ECO:0008006" key="4">
    <source>
        <dbReference type="Google" id="ProtNLM"/>
    </source>
</evidence>
<protein>
    <recommendedName>
        <fullName evidence="4">Mob protein</fullName>
    </recommendedName>
</protein>
<organism evidence="2 3">
    <name type="scientific">Thioclava sediminum</name>
    <dbReference type="NCBI Taxonomy" id="1915319"/>
    <lineage>
        <taxon>Bacteria</taxon>
        <taxon>Pseudomonadati</taxon>
        <taxon>Pseudomonadota</taxon>
        <taxon>Alphaproteobacteria</taxon>
        <taxon>Rhodobacterales</taxon>
        <taxon>Paracoccaceae</taxon>
        <taxon>Thioclava</taxon>
    </lineage>
</organism>
<accession>A0ABX3N1T2</accession>
<reference evidence="2 3" key="1">
    <citation type="submission" date="2016-11" db="EMBL/GenBank/DDBJ databases">
        <title>A multilocus sequence analysis scheme for characterization of bacteria in the genus Thioclava.</title>
        <authorList>
            <person name="Liu Y."/>
            <person name="Shao Z."/>
        </authorList>
    </citation>
    <scope>NUCLEOTIDE SEQUENCE [LARGE SCALE GENOMIC DNA]</scope>
    <source>
        <strain evidence="2 3">TAW-CT134</strain>
    </source>
</reference>
<dbReference type="EMBL" id="MPZV01000001">
    <property type="protein sequence ID" value="OOY25836.1"/>
    <property type="molecule type" value="Genomic_DNA"/>
</dbReference>
<dbReference type="Gene3D" id="3.30.930.30">
    <property type="match status" value="1"/>
</dbReference>
<dbReference type="RefSeq" id="WP_078604206.1">
    <property type="nucleotide sequence ID" value="NZ_MPZV01000001.1"/>
</dbReference>
<evidence type="ECO:0000256" key="1">
    <source>
        <dbReference type="SAM" id="MobiDB-lite"/>
    </source>
</evidence>
<dbReference type="Proteomes" id="UP000190787">
    <property type="component" value="Unassembled WGS sequence"/>
</dbReference>
<evidence type="ECO:0000313" key="3">
    <source>
        <dbReference type="Proteomes" id="UP000190787"/>
    </source>
</evidence>
<comment type="caution">
    <text evidence="2">The sequence shown here is derived from an EMBL/GenBank/DDBJ whole genome shotgun (WGS) entry which is preliminary data.</text>
</comment>
<proteinExistence type="predicted"/>
<feature type="region of interest" description="Disordered" evidence="1">
    <location>
        <begin position="198"/>
        <end position="217"/>
    </location>
</feature>
<sequence length="415" mass="46216">MSYQFVHIECYSAAPRKVKGAPEQVNTAEQVFGEAMRVPRYSRHVDEPKAPIKLDGTTTLNKLEALWTEKVGAIRETVKSAKGTSYQRRLRRDAATLYTEIHSHPLSVETFKSDRKRYQPEILSWAERVLTHFEARMPKGIQWVAVLHFDEAQVHLHILAINVDDPKLDANKLHAGKRAAAEVRASCETPSAICSLPRPIPKPLPPRPRKRALGKRPETITRNKAHNAARLEAWRSACRAARVENAKALAAWKEENRAHLKVARKLRGEVPEMVAYRAAMRQFQDDYHRAVGEHCGLLRDGPRKARLTTKQHAARKAIAAQMQGASAELDRRVLDIAQKQAGLRDVIAALAEGRAEISGGAIVMEDMPASLKELGENKEDWMIQAVLDLIVRAGEVGVGAMQPARAEEIEGPGMG</sequence>
<gene>
    <name evidence="2" type="ORF">BMI91_05445</name>
</gene>